<name>A0A934IPK1_9HYPH</name>
<dbReference type="EMBL" id="JAEKJA010000020">
    <property type="protein sequence ID" value="MBJ3777707.1"/>
    <property type="molecule type" value="Genomic_DNA"/>
</dbReference>
<evidence type="ECO:0000256" key="3">
    <source>
        <dbReference type="ARBA" id="ARBA00022490"/>
    </source>
</evidence>
<proteinExistence type="inferred from homology"/>
<dbReference type="Gene3D" id="3.30.1340.10">
    <property type="entry name" value="HPr-like"/>
    <property type="match status" value="1"/>
</dbReference>
<dbReference type="InterPro" id="IPR050399">
    <property type="entry name" value="HPr"/>
</dbReference>
<dbReference type="NCBIfam" id="TIGR01003">
    <property type="entry name" value="PTS_HPr_family"/>
    <property type="match status" value="1"/>
</dbReference>
<organism evidence="6 7">
    <name type="scientific">Acuticoccus mangrovi</name>
    <dbReference type="NCBI Taxonomy" id="2796142"/>
    <lineage>
        <taxon>Bacteria</taxon>
        <taxon>Pseudomonadati</taxon>
        <taxon>Pseudomonadota</taxon>
        <taxon>Alphaproteobacteria</taxon>
        <taxon>Hyphomicrobiales</taxon>
        <taxon>Amorphaceae</taxon>
        <taxon>Acuticoccus</taxon>
    </lineage>
</organism>
<dbReference type="CDD" id="cd00367">
    <property type="entry name" value="PTS-HPr_like"/>
    <property type="match status" value="1"/>
</dbReference>
<evidence type="ECO:0000256" key="1">
    <source>
        <dbReference type="ARBA" id="ARBA00004496"/>
    </source>
</evidence>
<evidence type="ECO:0000259" key="5">
    <source>
        <dbReference type="PROSITE" id="PS51350"/>
    </source>
</evidence>
<dbReference type="PANTHER" id="PTHR33705:SF2">
    <property type="entry name" value="PHOSPHOCARRIER PROTEIN NPR"/>
    <property type="match status" value="1"/>
</dbReference>
<dbReference type="SUPFAM" id="SSF55594">
    <property type="entry name" value="HPr-like"/>
    <property type="match status" value="1"/>
</dbReference>
<dbReference type="GO" id="GO:0009401">
    <property type="term" value="P:phosphoenolpyruvate-dependent sugar phosphotransferase system"/>
    <property type="evidence" value="ECO:0007669"/>
    <property type="project" value="UniProtKB-KW"/>
</dbReference>
<evidence type="ECO:0000256" key="4">
    <source>
        <dbReference type="ARBA" id="ARBA00022683"/>
    </source>
</evidence>
<dbReference type="AlphaFoldDB" id="A0A934IPK1"/>
<sequence>MSSRAIDDPVTHCRLTLTMVNKRGLHARAAARFVRELEGYGSEVTVTKDGHAVDGRSIMGLLMLGAPCGGTISVDVRGQDAEAAAAALSRLVENGFGEVD</sequence>
<dbReference type="InterPro" id="IPR000032">
    <property type="entry name" value="HPr-like"/>
</dbReference>
<dbReference type="PROSITE" id="PS00369">
    <property type="entry name" value="PTS_HPR_HIS"/>
    <property type="match status" value="1"/>
</dbReference>
<reference evidence="6" key="1">
    <citation type="submission" date="2020-12" db="EMBL/GenBank/DDBJ databases">
        <title>Bacterial taxonomy.</title>
        <authorList>
            <person name="Pan X."/>
        </authorList>
    </citation>
    <scope>NUCLEOTIDE SEQUENCE</scope>
    <source>
        <strain evidence="6">B2012</strain>
    </source>
</reference>
<evidence type="ECO:0000313" key="6">
    <source>
        <dbReference type="EMBL" id="MBJ3777707.1"/>
    </source>
</evidence>
<dbReference type="PROSITE" id="PS51350">
    <property type="entry name" value="PTS_HPR_DOM"/>
    <property type="match status" value="1"/>
</dbReference>
<feature type="domain" description="HPr" evidence="5">
    <location>
        <begin position="12"/>
        <end position="99"/>
    </location>
</feature>
<dbReference type="PANTHER" id="PTHR33705">
    <property type="entry name" value="PHOSPHOCARRIER PROTEIN HPR"/>
    <property type="match status" value="1"/>
</dbReference>
<evidence type="ECO:0000313" key="7">
    <source>
        <dbReference type="Proteomes" id="UP000609531"/>
    </source>
</evidence>
<comment type="subcellular location">
    <subcellularLocation>
        <location evidence="1">Cytoplasm</location>
    </subcellularLocation>
</comment>
<dbReference type="Proteomes" id="UP000609531">
    <property type="component" value="Unassembled WGS sequence"/>
</dbReference>
<dbReference type="GO" id="GO:0005737">
    <property type="term" value="C:cytoplasm"/>
    <property type="evidence" value="ECO:0007669"/>
    <property type="project" value="UniProtKB-SubCell"/>
</dbReference>
<dbReference type="InterPro" id="IPR001020">
    <property type="entry name" value="PTS_HPr_His_P_site"/>
</dbReference>
<keyword evidence="3" id="KW-0963">Cytoplasm</keyword>
<gene>
    <name evidence="6" type="ORF">JCR33_18520</name>
</gene>
<keyword evidence="7" id="KW-1185">Reference proteome</keyword>
<evidence type="ECO:0000256" key="2">
    <source>
        <dbReference type="ARBA" id="ARBA00010736"/>
    </source>
</evidence>
<accession>A0A934IPK1</accession>
<dbReference type="Pfam" id="PF00381">
    <property type="entry name" value="PTS-HPr"/>
    <property type="match status" value="1"/>
</dbReference>
<dbReference type="RefSeq" id="WP_198883615.1">
    <property type="nucleotide sequence ID" value="NZ_JAEKJA010000020.1"/>
</dbReference>
<dbReference type="PRINTS" id="PR00107">
    <property type="entry name" value="PHOSPHOCPHPR"/>
</dbReference>
<comment type="caution">
    <text evidence="6">The sequence shown here is derived from an EMBL/GenBank/DDBJ whole genome shotgun (WGS) entry which is preliminary data.</text>
</comment>
<comment type="similarity">
    <text evidence="2">Belongs to the HPr family.</text>
</comment>
<keyword evidence="4" id="KW-0598">Phosphotransferase system</keyword>
<dbReference type="InterPro" id="IPR035895">
    <property type="entry name" value="HPr-like_sf"/>
</dbReference>
<protein>
    <submittedName>
        <fullName evidence="6">HPr family phosphocarrier protein</fullName>
    </submittedName>
</protein>